<dbReference type="Proteomes" id="UP001280581">
    <property type="component" value="Unassembled WGS sequence"/>
</dbReference>
<reference evidence="2 3" key="1">
    <citation type="submission" date="2021-02" db="EMBL/GenBank/DDBJ databases">
        <title>Genome assembly of Pseudopithomyces chartarum.</title>
        <authorList>
            <person name="Jauregui R."/>
            <person name="Singh J."/>
            <person name="Voisey C."/>
        </authorList>
    </citation>
    <scope>NUCLEOTIDE SEQUENCE [LARGE SCALE GENOMIC DNA]</scope>
    <source>
        <strain evidence="2 3">AGR01</strain>
    </source>
</reference>
<dbReference type="InterPro" id="IPR036069">
    <property type="entry name" value="DUF34/NIF3_sf"/>
</dbReference>
<dbReference type="Gene3D" id="3.40.1390.30">
    <property type="entry name" value="NIF3 (NGG1p interacting factor 3)-like"/>
    <property type="match status" value="1"/>
</dbReference>
<protein>
    <submittedName>
        <fullName evidence="2">Uncharacterized protein</fullName>
    </submittedName>
</protein>
<dbReference type="EMBL" id="WVTA01000001">
    <property type="protein sequence ID" value="KAK3217329.1"/>
    <property type="molecule type" value="Genomic_DNA"/>
</dbReference>
<evidence type="ECO:0000313" key="2">
    <source>
        <dbReference type="EMBL" id="KAK3217329.1"/>
    </source>
</evidence>
<accession>A0AAN6RNA8</accession>
<dbReference type="AlphaFoldDB" id="A0AAN6RNA8"/>
<evidence type="ECO:0000313" key="3">
    <source>
        <dbReference type="Proteomes" id="UP001280581"/>
    </source>
</evidence>
<name>A0AAN6RNA8_9PLEO</name>
<dbReference type="SUPFAM" id="SSF102705">
    <property type="entry name" value="NIF3 (NGG1p interacting factor 3)-like"/>
    <property type="match status" value="1"/>
</dbReference>
<gene>
    <name evidence="2" type="ORF">GRF29_1g2767146</name>
</gene>
<keyword evidence="3" id="KW-1185">Reference proteome</keyword>
<sequence length="295" mass="32894">MQTRPTHSAITNFVTSILPSKPTDVQLLYHVPRHPKYSPDHARVDRIVLSVTPTPGVYDLIGYGSRDHASAPRGEMAPRIPRTLCFLHRPFTLDRRRVRRDALVLASHTSFDENITVGWNVALAAQLGVDLATSECVQGYKGDPDRKVGIVGRTSLKTGASMDEVLKEEFGALEARVVASDEEDAKVVAIMNAFSAEEVYRILDLSLQRGWIEPLEQGGGRNILYLTGQPREGGMAVAREYGVQVACVGHRAAEDWGIRYMARRLRESFPGVDVDEVYEEEEPRVKKPNREETSQ</sequence>
<evidence type="ECO:0000256" key="1">
    <source>
        <dbReference type="SAM" id="MobiDB-lite"/>
    </source>
</evidence>
<feature type="region of interest" description="Disordered" evidence="1">
    <location>
        <begin position="276"/>
        <end position="295"/>
    </location>
</feature>
<organism evidence="2 3">
    <name type="scientific">Pseudopithomyces chartarum</name>
    <dbReference type="NCBI Taxonomy" id="1892770"/>
    <lineage>
        <taxon>Eukaryota</taxon>
        <taxon>Fungi</taxon>
        <taxon>Dikarya</taxon>
        <taxon>Ascomycota</taxon>
        <taxon>Pezizomycotina</taxon>
        <taxon>Dothideomycetes</taxon>
        <taxon>Pleosporomycetidae</taxon>
        <taxon>Pleosporales</taxon>
        <taxon>Massarineae</taxon>
        <taxon>Didymosphaeriaceae</taxon>
        <taxon>Pseudopithomyces</taxon>
    </lineage>
</organism>
<comment type="caution">
    <text evidence="2">The sequence shown here is derived from an EMBL/GenBank/DDBJ whole genome shotgun (WGS) entry which is preliminary data.</text>
</comment>
<proteinExistence type="predicted"/>
<feature type="compositionally biased region" description="Basic and acidic residues" evidence="1">
    <location>
        <begin position="283"/>
        <end position="295"/>
    </location>
</feature>